<reference evidence="1" key="1">
    <citation type="submission" date="2021-03" db="EMBL/GenBank/DDBJ databases">
        <title>Chromosome level genome of the anhydrobiotic midge Polypedilum vanderplanki.</title>
        <authorList>
            <person name="Yoshida Y."/>
            <person name="Kikawada T."/>
            <person name="Gusev O."/>
        </authorList>
    </citation>
    <scope>NUCLEOTIDE SEQUENCE</scope>
    <source>
        <strain evidence="1">NIAS01</strain>
        <tissue evidence="1">Whole body or cell culture</tissue>
    </source>
</reference>
<keyword evidence="2" id="KW-1185">Reference proteome</keyword>
<name>A0A9J6BAH2_POLVA</name>
<dbReference type="AlphaFoldDB" id="A0A9J6BAH2"/>
<dbReference type="OrthoDB" id="6776162at2759"/>
<comment type="caution">
    <text evidence="1">The sequence shown here is derived from an EMBL/GenBank/DDBJ whole genome shotgun (WGS) entry which is preliminary data.</text>
</comment>
<dbReference type="EMBL" id="JADBJN010000004">
    <property type="protein sequence ID" value="KAG5666584.1"/>
    <property type="molecule type" value="Genomic_DNA"/>
</dbReference>
<sequence length="135" mass="15807">MDRLEIIQRKALRIVLNKPWFCSKKEIYSREVFPVSVISHVNSCIFAFKLTNGSIRNNVNIGTFANAHQRVTRNRNDFIIRHSNTKLSASNLYIRGLSLYNNLPRDIKNLTSINNFKRQLKEHLYATLVLPQYLM</sequence>
<accession>A0A9J6BAH2</accession>
<dbReference type="Proteomes" id="UP001107558">
    <property type="component" value="Chromosome 4"/>
</dbReference>
<organism evidence="1 2">
    <name type="scientific">Polypedilum vanderplanki</name>
    <name type="common">Sleeping chironomid midge</name>
    <dbReference type="NCBI Taxonomy" id="319348"/>
    <lineage>
        <taxon>Eukaryota</taxon>
        <taxon>Metazoa</taxon>
        <taxon>Ecdysozoa</taxon>
        <taxon>Arthropoda</taxon>
        <taxon>Hexapoda</taxon>
        <taxon>Insecta</taxon>
        <taxon>Pterygota</taxon>
        <taxon>Neoptera</taxon>
        <taxon>Endopterygota</taxon>
        <taxon>Diptera</taxon>
        <taxon>Nematocera</taxon>
        <taxon>Chironomoidea</taxon>
        <taxon>Chironomidae</taxon>
        <taxon>Chironominae</taxon>
        <taxon>Polypedilum</taxon>
        <taxon>Polypedilum</taxon>
    </lineage>
</organism>
<evidence type="ECO:0000313" key="1">
    <source>
        <dbReference type="EMBL" id="KAG5666584.1"/>
    </source>
</evidence>
<gene>
    <name evidence="1" type="ORF">PVAND_014602</name>
</gene>
<protein>
    <submittedName>
        <fullName evidence="1">Uncharacterized protein</fullName>
    </submittedName>
</protein>
<proteinExistence type="predicted"/>
<evidence type="ECO:0000313" key="2">
    <source>
        <dbReference type="Proteomes" id="UP001107558"/>
    </source>
</evidence>